<dbReference type="GO" id="GO:0007018">
    <property type="term" value="P:microtubule-based movement"/>
    <property type="evidence" value="ECO:0007669"/>
    <property type="project" value="InterPro"/>
</dbReference>
<dbReference type="PRINTS" id="PR00380">
    <property type="entry name" value="KINESINHEAVY"/>
</dbReference>
<proteinExistence type="inferred from homology"/>
<keyword evidence="1 3" id="KW-0547">Nucleotide-binding</keyword>
<dbReference type="AlphaFoldDB" id="A0A0M0J5F5"/>
<dbReference type="Pfam" id="PF00225">
    <property type="entry name" value="Kinesin"/>
    <property type="match status" value="1"/>
</dbReference>
<dbReference type="EMBL" id="JWZX01003329">
    <property type="protein sequence ID" value="KOO21844.1"/>
    <property type="molecule type" value="Genomic_DNA"/>
</dbReference>
<feature type="domain" description="Kinesin motor" evidence="6">
    <location>
        <begin position="37"/>
        <end position="377"/>
    </location>
</feature>
<feature type="region of interest" description="Disordered" evidence="5">
    <location>
        <begin position="491"/>
        <end position="514"/>
    </location>
</feature>
<dbReference type="PANTHER" id="PTHR24115:SF799">
    <property type="entry name" value="KINESIN-LIKE PROTEIN"/>
    <property type="match status" value="1"/>
</dbReference>
<dbReference type="GO" id="GO:0005524">
    <property type="term" value="F:ATP binding"/>
    <property type="evidence" value="ECO:0007669"/>
    <property type="project" value="UniProtKB-UniRule"/>
</dbReference>
<evidence type="ECO:0000256" key="1">
    <source>
        <dbReference type="ARBA" id="ARBA00022741"/>
    </source>
</evidence>
<comment type="caution">
    <text evidence="7">The sequence shown here is derived from an EMBL/GenBank/DDBJ whole genome shotgun (WGS) entry which is preliminary data.</text>
</comment>
<feature type="binding site" evidence="3">
    <location>
        <begin position="134"/>
        <end position="141"/>
    </location>
    <ligand>
        <name>ATP</name>
        <dbReference type="ChEBI" id="CHEBI:30616"/>
    </ligand>
</feature>
<dbReference type="OrthoDB" id="3176171at2759"/>
<dbReference type="Gene3D" id="3.40.850.10">
    <property type="entry name" value="Kinesin motor domain"/>
    <property type="match status" value="1"/>
</dbReference>
<evidence type="ECO:0000256" key="2">
    <source>
        <dbReference type="ARBA" id="ARBA00022840"/>
    </source>
</evidence>
<dbReference type="InterPro" id="IPR001752">
    <property type="entry name" value="Kinesin_motor_dom"/>
</dbReference>
<dbReference type="GO" id="GO:0003777">
    <property type="term" value="F:microtubule motor activity"/>
    <property type="evidence" value="ECO:0007669"/>
    <property type="project" value="InterPro"/>
</dbReference>
<dbReference type="InterPro" id="IPR027417">
    <property type="entry name" value="P-loop_NTPase"/>
</dbReference>
<evidence type="ECO:0000256" key="5">
    <source>
        <dbReference type="SAM" id="MobiDB-lite"/>
    </source>
</evidence>
<evidence type="ECO:0000259" key="6">
    <source>
        <dbReference type="PROSITE" id="PS50067"/>
    </source>
</evidence>
<accession>A0A0M0J5F5</accession>
<dbReference type="SUPFAM" id="SSF52540">
    <property type="entry name" value="P-loop containing nucleoside triphosphate hydrolases"/>
    <property type="match status" value="1"/>
</dbReference>
<reference evidence="8" key="1">
    <citation type="journal article" date="2015" name="PLoS Genet.">
        <title>Genome Sequence and Transcriptome Analyses of Chrysochromulina tobin: Metabolic Tools for Enhanced Algal Fitness in the Prominent Order Prymnesiales (Haptophyceae).</title>
        <authorList>
            <person name="Hovde B.T."/>
            <person name="Deodato C.R."/>
            <person name="Hunsperger H.M."/>
            <person name="Ryken S.A."/>
            <person name="Yost W."/>
            <person name="Jha R.K."/>
            <person name="Patterson J."/>
            <person name="Monnat R.J. Jr."/>
            <person name="Barlow S.B."/>
            <person name="Starkenburg S.R."/>
            <person name="Cattolico R.A."/>
        </authorList>
    </citation>
    <scope>NUCLEOTIDE SEQUENCE</scope>
    <source>
        <strain evidence="8">CCMP291</strain>
    </source>
</reference>
<dbReference type="SMART" id="SM00129">
    <property type="entry name" value="KISc"/>
    <property type="match status" value="1"/>
</dbReference>
<evidence type="ECO:0000256" key="4">
    <source>
        <dbReference type="RuleBase" id="RU000394"/>
    </source>
</evidence>
<evidence type="ECO:0000313" key="8">
    <source>
        <dbReference type="Proteomes" id="UP000037460"/>
    </source>
</evidence>
<keyword evidence="8" id="KW-1185">Reference proteome</keyword>
<dbReference type="InterPro" id="IPR019821">
    <property type="entry name" value="Kinesin_motor_CS"/>
</dbReference>
<dbReference type="GO" id="GO:0008017">
    <property type="term" value="F:microtubule binding"/>
    <property type="evidence" value="ECO:0007669"/>
    <property type="project" value="InterPro"/>
</dbReference>
<dbReference type="Proteomes" id="UP000037460">
    <property type="component" value="Unassembled WGS sequence"/>
</dbReference>
<dbReference type="InterPro" id="IPR027640">
    <property type="entry name" value="Kinesin-like_fam"/>
</dbReference>
<evidence type="ECO:0000256" key="3">
    <source>
        <dbReference type="PROSITE-ProRule" id="PRU00283"/>
    </source>
</evidence>
<dbReference type="PROSITE" id="PS00411">
    <property type="entry name" value="KINESIN_MOTOR_1"/>
    <property type="match status" value="1"/>
</dbReference>
<comment type="similarity">
    <text evidence="3 4">Belongs to the TRAFAC class myosin-kinesin ATPase superfamily. Kinesin family.</text>
</comment>
<sequence>MIAKEKVAEEAATTEANALAVLAAKEMNATNGLATSTFLVCARMRPAFETELAEGGENFECVLKTTCTEEGAEEATVLLPKISLTGIPKIERSSFLFDHTFGPGATNDDIFAALGRPLVAKTFAGEVGVIFAYGQTGSGKTFTMSAIMDRVVTELFPSDGTAPRAVRFSYLEVLGSSVHDCLDASKLADVQIGEALDGRVLTRNLSSHDVDSAAALERLIEVAKSRRATAPTERNATSSRSHGVGILTVAQPGFAIDDVEAPRAGVLMVIDLAGSERAADSMGHDKKRMDETKAVNLSLMALKDCIRARTLASIAAAGEKVFVPYRRTKLTLLMKDVFDISCSRLCSTVVLSCVSPLAKDAPHTLNTLGYAAPLRVAVRTAPAGPMERDERDPALWAHEKAVTWLAATAKAPMHDAVDVSDGDGYVGLAGFDAEAVIPGMSGLELCRMAEAELHLRIKKQVPGKEGAALGARVHAALWMLICDAKTRRRRPNGNLVTEEEEAEEARKTEEAAAKKNALWKEREASLAAGSTLDAAASMASRM</sequence>
<dbReference type="GO" id="GO:0005874">
    <property type="term" value="C:microtubule"/>
    <property type="evidence" value="ECO:0007669"/>
    <property type="project" value="UniProtKB-KW"/>
</dbReference>
<name>A0A0M0J5F5_9EUKA</name>
<keyword evidence="2 3" id="KW-0067">ATP-binding</keyword>
<dbReference type="InterPro" id="IPR036961">
    <property type="entry name" value="Kinesin_motor_dom_sf"/>
</dbReference>
<evidence type="ECO:0000313" key="7">
    <source>
        <dbReference type="EMBL" id="KOO21844.1"/>
    </source>
</evidence>
<gene>
    <name evidence="7" type="ORF">Ctob_002186</name>
</gene>
<protein>
    <recommendedName>
        <fullName evidence="4">Kinesin-like protein</fullName>
    </recommendedName>
</protein>
<dbReference type="PROSITE" id="PS50067">
    <property type="entry name" value="KINESIN_MOTOR_2"/>
    <property type="match status" value="1"/>
</dbReference>
<keyword evidence="3 4" id="KW-0505">Motor protein</keyword>
<dbReference type="PANTHER" id="PTHR24115">
    <property type="entry name" value="KINESIN-RELATED"/>
    <property type="match status" value="1"/>
</dbReference>
<feature type="compositionally biased region" description="Basic and acidic residues" evidence="5">
    <location>
        <begin position="504"/>
        <end position="514"/>
    </location>
</feature>
<dbReference type="GO" id="GO:0016887">
    <property type="term" value="F:ATP hydrolysis activity"/>
    <property type="evidence" value="ECO:0007669"/>
    <property type="project" value="TreeGrafter"/>
</dbReference>
<organism evidence="7 8">
    <name type="scientific">Chrysochromulina tobinii</name>
    <dbReference type="NCBI Taxonomy" id="1460289"/>
    <lineage>
        <taxon>Eukaryota</taxon>
        <taxon>Haptista</taxon>
        <taxon>Haptophyta</taxon>
        <taxon>Prymnesiophyceae</taxon>
        <taxon>Prymnesiales</taxon>
        <taxon>Chrysochromulinaceae</taxon>
        <taxon>Chrysochromulina</taxon>
    </lineage>
</organism>
<dbReference type="GO" id="GO:0005871">
    <property type="term" value="C:kinesin complex"/>
    <property type="evidence" value="ECO:0007669"/>
    <property type="project" value="TreeGrafter"/>
</dbReference>
<keyword evidence="4" id="KW-0493">Microtubule</keyword>